<sequence length="424" mass="47393">MSLYCGVGGVDRELGEGELRELLTAALGRMGLRQRVLAVPPDLTRIHSQAGVLTRMAYQYYGDRLAAVLPALGTHVPLRPEQITHMFGDVPQERFLVHNWRTDIETLGEVPAEYIREQSEGKLNYAWPAQVNKHIAHGGFDLILSIGQVVPHEVIGMANYNKNILVGTGGREGINRSHYLGAVYGMERIMGRAENPVRNVLNYAADRFLKHLPIVYVHTVVGRRDDGELAVRGLYIGDDQECFLRAAELSVQVNFEHLDEPIRKAVVYLDPHEFHSTWLGNKAVYRTRMALADGGELIILAPGVREFGEDKRIDELIRKYGYRGTPATLAAVRDNPDLASDLSAAAHLIHGSSEGRFRITYCPGGLSREEIEGVGFEYGDLAEMMRKYDPAKLQHGYNRVDGEDFFFIAHPGLGLWAHKSRLSQ</sequence>
<dbReference type="Gene3D" id="3.90.226.30">
    <property type="match status" value="1"/>
</dbReference>
<evidence type="ECO:0000313" key="2">
    <source>
        <dbReference type="EMBL" id="UWZ82627.1"/>
    </source>
</evidence>
<dbReference type="EMBL" id="CP093313">
    <property type="protein sequence ID" value="UWZ82627.1"/>
    <property type="molecule type" value="Genomic_DNA"/>
</dbReference>
<gene>
    <name evidence="2" type="ORF">MOP44_18895</name>
</gene>
<protein>
    <submittedName>
        <fullName evidence="2">Lactate racemase domain-containing protein</fullName>
    </submittedName>
</protein>
<dbReference type="GO" id="GO:0050043">
    <property type="term" value="F:lactate racemase activity"/>
    <property type="evidence" value="ECO:0007669"/>
    <property type="project" value="InterPro"/>
</dbReference>
<proteinExistence type="predicted"/>
<name>A0A9J7BJC2_9BACT</name>
<dbReference type="AlphaFoldDB" id="A0A9J7BJC2"/>
<dbReference type="KEGG" id="orp:MOP44_18895"/>
<dbReference type="InterPro" id="IPR048068">
    <property type="entry name" value="LarA-like"/>
</dbReference>
<accession>A0A9J7BJC2</accession>
<keyword evidence="3" id="KW-1185">Reference proteome</keyword>
<feature type="domain" description="LarA-like N-terminal" evidence="1">
    <location>
        <begin position="33"/>
        <end position="180"/>
    </location>
</feature>
<dbReference type="PANTHER" id="PTHR33171">
    <property type="entry name" value="LAR_N DOMAIN-CONTAINING PROTEIN"/>
    <property type="match status" value="1"/>
</dbReference>
<dbReference type="Proteomes" id="UP001059380">
    <property type="component" value="Chromosome"/>
</dbReference>
<reference evidence="2" key="1">
    <citation type="submission" date="2021-04" db="EMBL/GenBank/DDBJ databases">
        <title>Phylogenetic analysis of Acidobacteriaceae.</title>
        <authorList>
            <person name="Qiu L."/>
            <person name="Zhang Q."/>
        </authorList>
    </citation>
    <scope>NUCLEOTIDE SEQUENCE</scope>
    <source>
        <strain evidence="2">DSM 25168</strain>
    </source>
</reference>
<dbReference type="PANTHER" id="PTHR33171:SF17">
    <property type="entry name" value="LARA-LIKE N-TERMINAL DOMAIN-CONTAINING PROTEIN"/>
    <property type="match status" value="1"/>
</dbReference>
<dbReference type="InterPro" id="IPR018657">
    <property type="entry name" value="LarA-like_N"/>
</dbReference>
<organism evidence="2 3">
    <name type="scientific">Occallatibacter riparius</name>
    <dbReference type="NCBI Taxonomy" id="1002689"/>
    <lineage>
        <taxon>Bacteria</taxon>
        <taxon>Pseudomonadati</taxon>
        <taxon>Acidobacteriota</taxon>
        <taxon>Terriglobia</taxon>
        <taxon>Terriglobales</taxon>
        <taxon>Acidobacteriaceae</taxon>
        <taxon>Occallatibacter</taxon>
    </lineage>
</organism>
<dbReference type="Gene3D" id="3.40.50.11440">
    <property type="match status" value="1"/>
</dbReference>
<dbReference type="RefSeq" id="WP_260791814.1">
    <property type="nucleotide sequence ID" value="NZ_CP093313.1"/>
</dbReference>
<dbReference type="Pfam" id="PF09861">
    <property type="entry name" value="Lar_N"/>
    <property type="match status" value="1"/>
</dbReference>
<evidence type="ECO:0000259" key="1">
    <source>
        <dbReference type="Pfam" id="PF09861"/>
    </source>
</evidence>
<evidence type="ECO:0000313" key="3">
    <source>
        <dbReference type="Proteomes" id="UP001059380"/>
    </source>
</evidence>
<dbReference type="InterPro" id="IPR043166">
    <property type="entry name" value="LarA-like_C"/>
</dbReference>